<dbReference type="AlphaFoldDB" id="A0A316YPY3"/>
<evidence type="ECO:0000256" key="5">
    <source>
        <dbReference type="SAM" id="MobiDB-lite"/>
    </source>
</evidence>
<evidence type="ECO:0000313" key="7">
    <source>
        <dbReference type="EMBL" id="PWN91291.1"/>
    </source>
</evidence>
<proteinExistence type="inferred from homology"/>
<dbReference type="InterPro" id="IPR038254">
    <property type="entry name" value="KIN17_WH-like_sf"/>
</dbReference>
<dbReference type="RefSeq" id="XP_025378489.1">
    <property type="nucleotide sequence ID" value="XM_025519537.1"/>
</dbReference>
<dbReference type="Pfam" id="PF25095">
    <property type="entry name" value="C2H2-zf_KIN17"/>
    <property type="match status" value="1"/>
</dbReference>
<dbReference type="Pfam" id="PF10357">
    <property type="entry name" value="WH_KIN17"/>
    <property type="match status" value="1"/>
</dbReference>
<keyword evidence="4" id="KW-0862">Zinc</keyword>
<dbReference type="FunCoup" id="A0A316YPY3">
    <property type="interactions" value="653"/>
</dbReference>
<evidence type="ECO:0000256" key="2">
    <source>
        <dbReference type="ARBA" id="ARBA00022723"/>
    </source>
</evidence>
<dbReference type="STRING" id="215250.A0A316YPY3"/>
<evidence type="ECO:0000256" key="3">
    <source>
        <dbReference type="ARBA" id="ARBA00022771"/>
    </source>
</evidence>
<evidence type="ECO:0000313" key="8">
    <source>
        <dbReference type="Proteomes" id="UP000245768"/>
    </source>
</evidence>
<feature type="compositionally biased region" description="Low complexity" evidence="5">
    <location>
        <begin position="287"/>
        <end position="307"/>
    </location>
</feature>
<dbReference type="PANTHER" id="PTHR12805">
    <property type="entry name" value="KIN17 KIN, ANTIGENIC DETERMINANT OF RECA PROTEIN HOMOLOG"/>
    <property type="match status" value="1"/>
</dbReference>
<dbReference type="GO" id="GO:0008270">
    <property type="term" value="F:zinc ion binding"/>
    <property type="evidence" value="ECO:0007669"/>
    <property type="project" value="UniProtKB-KW"/>
</dbReference>
<gene>
    <name evidence="7" type="ORF">FA10DRAFT_249484</name>
</gene>
<dbReference type="SUPFAM" id="SSF57667">
    <property type="entry name" value="beta-beta-alpha zinc fingers"/>
    <property type="match status" value="1"/>
</dbReference>
<dbReference type="GO" id="GO:0006974">
    <property type="term" value="P:DNA damage response"/>
    <property type="evidence" value="ECO:0007669"/>
    <property type="project" value="TreeGrafter"/>
</dbReference>
<feature type="compositionally biased region" description="Low complexity" evidence="5">
    <location>
        <begin position="218"/>
        <end position="258"/>
    </location>
</feature>
<keyword evidence="8" id="KW-1185">Reference proteome</keyword>
<dbReference type="InterPro" id="IPR036236">
    <property type="entry name" value="Znf_C2H2_sf"/>
</dbReference>
<dbReference type="FunFam" id="1.10.10.2030:FF:000001">
    <property type="entry name" value="DNA/RNA-binding protein KIN17, putative"/>
    <property type="match status" value="1"/>
</dbReference>
<dbReference type="GO" id="GO:0006260">
    <property type="term" value="P:DNA replication"/>
    <property type="evidence" value="ECO:0007669"/>
    <property type="project" value="TreeGrafter"/>
</dbReference>
<comment type="similarity">
    <text evidence="1">Belongs to the KIN17 family.</text>
</comment>
<dbReference type="EMBL" id="KZ819635">
    <property type="protein sequence ID" value="PWN91291.1"/>
    <property type="molecule type" value="Genomic_DNA"/>
</dbReference>
<dbReference type="GO" id="GO:0003690">
    <property type="term" value="F:double-stranded DNA binding"/>
    <property type="evidence" value="ECO:0007669"/>
    <property type="project" value="TreeGrafter"/>
</dbReference>
<dbReference type="Gene3D" id="1.10.10.2030">
    <property type="entry name" value="DNA/RNA-binding protein Kin17, conserved domain"/>
    <property type="match status" value="1"/>
</dbReference>
<dbReference type="Gene3D" id="3.30.160.60">
    <property type="entry name" value="Classic Zinc Finger"/>
    <property type="match status" value="1"/>
</dbReference>
<dbReference type="InterPro" id="IPR013087">
    <property type="entry name" value="Znf_C2H2_type"/>
</dbReference>
<sequence>MPRAEAGSAKAIGNAIKAKGLTKLRFYCQICQKACRDENGYKCHIESEAHMRQMAAIGPNAAKTIDNFSREFQDGFVQLLSRRFGTRRIKANQVYQEYIAERHHTHMNATRWVSLSEFVKHLGREGIAHVEEMNNGSEYGWYISWIDNSPAALKRQDALQKMERAKVDEEGRARKFLKEQIERAKEEEERKKKASESEDKPTAEEGLQKGEERKPIKLGISLGSSSSLTPSAGAASASGSTSTVQKPVTTAPTASPSPFKLGNNPLKMKVDPSASSSSKPINPLKMASSSSTSAKSSSSSSSSKPPSHATMAERIMQEEQERKDKRKLMGPQPSAKRMRL</sequence>
<keyword evidence="3" id="KW-0863">Zinc-finger</keyword>
<dbReference type="PANTHER" id="PTHR12805:SF0">
    <property type="entry name" value="DNA_RNA-BINDING PROTEIN KIN17"/>
    <property type="match status" value="1"/>
</dbReference>
<reference evidence="7 8" key="1">
    <citation type="journal article" date="2018" name="Mol. Biol. Evol.">
        <title>Broad Genomic Sampling Reveals a Smut Pathogenic Ancestry of the Fungal Clade Ustilaginomycotina.</title>
        <authorList>
            <person name="Kijpornyongpan T."/>
            <person name="Mondo S.J."/>
            <person name="Barry K."/>
            <person name="Sandor L."/>
            <person name="Lee J."/>
            <person name="Lipzen A."/>
            <person name="Pangilinan J."/>
            <person name="LaButti K."/>
            <person name="Hainaut M."/>
            <person name="Henrissat B."/>
            <person name="Grigoriev I.V."/>
            <person name="Spatafora J.W."/>
            <person name="Aime M.C."/>
        </authorList>
    </citation>
    <scope>NUCLEOTIDE SEQUENCE [LARGE SCALE GENOMIC DNA]</scope>
    <source>
        <strain evidence="7 8">MCA 4198</strain>
    </source>
</reference>
<dbReference type="PROSITE" id="PS00028">
    <property type="entry name" value="ZINC_FINGER_C2H2_1"/>
    <property type="match status" value="1"/>
</dbReference>
<dbReference type="GeneID" id="37041453"/>
<feature type="domain" description="C2H2-type" evidence="6">
    <location>
        <begin position="28"/>
        <end position="50"/>
    </location>
</feature>
<keyword evidence="2" id="KW-0479">Metal-binding</keyword>
<dbReference type="InterPro" id="IPR019447">
    <property type="entry name" value="DNA/RNA-bd_Kin17_WH-like_dom"/>
</dbReference>
<dbReference type="OrthoDB" id="10266249at2759"/>
<protein>
    <recommendedName>
        <fullName evidence="6">C2H2-type domain-containing protein</fullName>
    </recommendedName>
</protein>
<feature type="region of interest" description="Disordered" evidence="5">
    <location>
        <begin position="183"/>
        <end position="340"/>
    </location>
</feature>
<name>A0A316YPY3_9BASI</name>
<evidence type="ECO:0000256" key="4">
    <source>
        <dbReference type="ARBA" id="ARBA00022833"/>
    </source>
</evidence>
<evidence type="ECO:0000259" key="6">
    <source>
        <dbReference type="PROSITE" id="PS00028"/>
    </source>
</evidence>
<dbReference type="InterPro" id="IPR056767">
    <property type="entry name" value="C2H2-Znf_KIN17"/>
</dbReference>
<feature type="compositionally biased region" description="Basic and acidic residues" evidence="5">
    <location>
        <begin position="183"/>
        <end position="215"/>
    </location>
</feature>
<dbReference type="InParanoid" id="A0A316YPY3"/>
<evidence type="ECO:0000256" key="1">
    <source>
        <dbReference type="ARBA" id="ARBA00008517"/>
    </source>
</evidence>
<organism evidence="7 8">
    <name type="scientific">Acaromyces ingoldii</name>
    <dbReference type="NCBI Taxonomy" id="215250"/>
    <lineage>
        <taxon>Eukaryota</taxon>
        <taxon>Fungi</taxon>
        <taxon>Dikarya</taxon>
        <taxon>Basidiomycota</taxon>
        <taxon>Ustilaginomycotina</taxon>
        <taxon>Exobasidiomycetes</taxon>
        <taxon>Exobasidiales</taxon>
        <taxon>Cryptobasidiaceae</taxon>
        <taxon>Acaromyces</taxon>
    </lineage>
</organism>
<dbReference type="GO" id="GO:0005634">
    <property type="term" value="C:nucleus"/>
    <property type="evidence" value="ECO:0007669"/>
    <property type="project" value="TreeGrafter"/>
</dbReference>
<dbReference type="Proteomes" id="UP000245768">
    <property type="component" value="Unassembled WGS sequence"/>
</dbReference>
<accession>A0A316YPY3</accession>
<dbReference type="SMART" id="SM01253">
    <property type="entry name" value="Kin17_mid"/>
    <property type="match status" value="1"/>
</dbReference>
<dbReference type="InterPro" id="IPR037321">
    <property type="entry name" value="KIN17-like"/>
</dbReference>